<evidence type="ECO:0000313" key="3">
    <source>
        <dbReference type="Proteomes" id="UP001622594"/>
    </source>
</evidence>
<dbReference type="RefSeq" id="WP_406333438.1">
    <property type="nucleotide sequence ID" value="NZ_CP108188.1"/>
</dbReference>
<name>A0ABZ1L568_9ACTN</name>
<gene>
    <name evidence="2" type="ORF">OG814_04095</name>
</gene>
<feature type="region of interest" description="Disordered" evidence="1">
    <location>
        <begin position="193"/>
        <end position="216"/>
    </location>
</feature>
<reference evidence="2 3" key="1">
    <citation type="submission" date="2022-10" db="EMBL/GenBank/DDBJ databases">
        <title>The complete genomes of actinobacterial strains from the NBC collection.</title>
        <authorList>
            <person name="Joergensen T.S."/>
            <person name="Alvarez Arevalo M."/>
            <person name="Sterndorff E.B."/>
            <person name="Faurdal D."/>
            <person name="Vuksanovic O."/>
            <person name="Mourched A.-S."/>
            <person name="Charusanti P."/>
            <person name="Shaw S."/>
            <person name="Blin K."/>
            <person name="Weber T."/>
        </authorList>
    </citation>
    <scope>NUCLEOTIDE SEQUENCE [LARGE SCALE GENOMIC DNA]</scope>
    <source>
        <strain evidence="2 3">NBC_00123</strain>
    </source>
</reference>
<dbReference type="EMBL" id="CP108188">
    <property type="protein sequence ID" value="WTR68508.1"/>
    <property type="molecule type" value="Genomic_DNA"/>
</dbReference>
<feature type="region of interest" description="Disordered" evidence="1">
    <location>
        <begin position="1"/>
        <end position="36"/>
    </location>
</feature>
<sequence>MSSSHPGPPPCGDVHHDTPEAVPVLDSLADPPPAPLPDLATLRALTADAAARAAALLGGPGAPPAGGARSQADGLDDTTADIVRFVARSGDTHLELASAQLDLSVREMRLLAIAHRFGGRPAVATCLAPRPADPDILSTAEHAVQPLRPSPTAPVERHHNHLTDAPAHVQLRYGPDRLWHPYIERHGDWQPAAAPHPDPAEAYRAARAALRAPARR</sequence>
<evidence type="ECO:0000313" key="2">
    <source>
        <dbReference type="EMBL" id="WTR68508.1"/>
    </source>
</evidence>
<evidence type="ECO:0000256" key="1">
    <source>
        <dbReference type="SAM" id="MobiDB-lite"/>
    </source>
</evidence>
<accession>A0ABZ1L568</accession>
<proteinExistence type="predicted"/>
<keyword evidence="3" id="KW-1185">Reference proteome</keyword>
<feature type="compositionally biased region" description="Pro residues" evidence="1">
    <location>
        <begin position="1"/>
        <end position="11"/>
    </location>
</feature>
<organism evidence="2 3">
    <name type="scientific">Streptomyces zaomyceticus</name>
    <dbReference type="NCBI Taxonomy" id="68286"/>
    <lineage>
        <taxon>Bacteria</taxon>
        <taxon>Bacillati</taxon>
        <taxon>Actinomycetota</taxon>
        <taxon>Actinomycetes</taxon>
        <taxon>Kitasatosporales</taxon>
        <taxon>Streptomycetaceae</taxon>
        <taxon>Streptomyces</taxon>
    </lineage>
</organism>
<protein>
    <submittedName>
        <fullName evidence="2">Uncharacterized protein</fullName>
    </submittedName>
</protein>
<dbReference type="Proteomes" id="UP001622594">
    <property type="component" value="Chromosome"/>
</dbReference>